<dbReference type="Gene3D" id="3.40.50.300">
    <property type="entry name" value="P-loop containing nucleotide triphosphate hydrolases"/>
    <property type="match status" value="1"/>
</dbReference>
<gene>
    <name evidence="2" type="ORF">CYCCA115_LOCUS20562</name>
</gene>
<comment type="caution">
    <text evidence="2">The sequence shown here is derived from an EMBL/GenBank/DDBJ whole genome shotgun (WGS) entry which is preliminary data.</text>
</comment>
<dbReference type="PANTHER" id="PTHR36978:SF4">
    <property type="entry name" value="P-LOOP CONTAINING NUCLEOSIDE TRIPHOSPHATE HYDROLASE PROTEIN"/>
    <property type="match status" value="1"/>
</dbReference>
<dbReference type="PANTHER" id="PTHR36978">
    <property type="entry name" value="P-LOOP CONTAINING NUCLEOTIDE TRIPHOSPHATE HYDROLASE"/>
    <property type="match status" value="1"/>
</dbReference>
<protein>
    <recommendedName>
        <fullName evidence="4">Sulfotransferase</fullName>
    </recommendedName>
</protein>
<reference evidence="2" key="1">
    <citation type="submission" date="2023-08" db="EMBL/GenBank/DDBJ databases">
        <authorList>
            <person name="Audoor S."/>
            <person name="Bilcke G."/>
        </authorList>
    </citation>
    <scope>NUCLEOTIDE SEQUENCE</scope>
</reference>
<organism evidence="2 3">
    <name type="scientific">Cylindrotheca closterium</name>
    <dbReference type="NCBI Taxonomy" id="2856"/>
    <lineage>
        <taxon>Eukaryota</taxon>
        <taxon>Sar</taxon>
        <taxon>Stramenopiles</taxon>
        <taxon>Ochrophyta</taxon>
        <taxon>Bacillariophyta</taxon>
        <taxon>Bacillariophyceae</taxon>
        <taxon>Bacillariophycidae</taxon>
        <taxon>Bacillariales</taxon>
        <taxon>Bacillariaceae</taxon>
        <taxon>Cylindrotheca</taxon>
    </lineage>
</organism>
<dbReference type="AlphaFoldDB" id="A0AAD2JMJ5"/>
<dbReference type="SUPFAM" id="SSF52540">
    <property type="entry name" value="P-loop containing nucleoside triphosphate hydrolases"/>
    <property type="match status" value="1"/>
</dbReference>
<accession>A0AAD2JMJ5</accession>
<sequence length="279" mass="31063">MGKPSKSLRTISTLYITLIIAIWILAFVFIASRNGFKAEIVNHPPAGLREPNLNQSNIKEPTAIVVGLPKSGTTSVYHYFKCNGFETTHYCCCSSTETQYPCANGTFMSHKLLQNLHEGKSLLQGITGAVHAQLDGELFDNNEQPYFLPQHFHLDKLHAAAPNAVWVLPLRSAESWKRSVQEWLDMGDRLQKTYQYAHSNPGLGLEASASVLEGDFLVNFYDWHTKTVREACTKHQRSCVEVTVDESAGSKLEQAFPGTKASCWSRHNAGPFIQIVPSP</sequence>
<dbReference type="EMBL" id="CAKOGP040002180">
    <property type="protein sequence ID" value="CAJ1964297.1"/>
    <property type="molecule type" value="Genomic_DNA"/>
</dbReference>
<evidence type="ECO:0000313" key="3">
    <source>
        <dbReference type="Proteomes" id="UP001295423"/>
    </source>
</evidence>
<keyword evidence="1" id="KW-0812">Transmembrane</keyword>
<keyword evidence="1" id="KW-0472">Membrane</keyword>
<feature type="transmembrane region" description="Helical" evidence="1">
    <location>
        <begin position="12"/>
        <end position="31"/>
    </location>
</feature>
<dbReference type="Pfam" id="PF17784">
    <property type="entry name" value="Sulfotransfer_4"/>
    <property type="match status" value="1"/>
</dbReference>
<dbReference type="Proteomes" id="UP001295423">
    <property type="component" value="Unassembled WGS sequence"/>
</dbReference>
<evidence type="ECO:0008006" key="4">
    <source>
        <dbReference type="Google" id="ProtNLM"/>
    </source>
</evidence>
<evidence type="ECO:0000313" key="2">
    <source>
        <dbReference type="EMBL" id="CAJ1964297.1"/>
    </source>
</evidence>
<evidence type="ECO:0000256" key="1">
    <source>
        <dbReference type="SAM" id="Phobius"/>
    </source>
</evidence>
<proteinExistence type="predicted"/>
<name>A0AAD2JMJ5_9STRA</name>
<dbReference type="InterPro" id="IPR027417">
    <property type="entry name" value="P-loop_NTPase"/>
</dbReference>
<keyword evidence="3" id="KW-1185">Reference proteome</keyword>
<keyword evidence="1" id="KW-1133">Transmembrane helix</keyword>
<dbReference type="InterPro" id="IPR040632">
    <property type="entry name" value="Sulfotransfer_4"/>
</dbReference>